<evidence type="ECO:0000256" key="11">
    <source>
        <dbReference type="PIRSR" id="PIRSR600823-5"/>
    </source>
</evidence>
<dbReference type="PANTHER" id="PTHR31235">
    <property type="entry name" value="PEROXIDASE 25-RELATED"/>
    <property type="match status" value="1"/>
</dbReference>
<keyword evidence="7" id="KW-0560">Oxidoreductase</keyword>
<dbReference type="EC" id="1.11.1.7" evidence="3"/>
<reference evidence="14" key="1">
    <citation type="journal article" date="2023" name="Plant J.">
        <title>Genome sequences and population genomics provide insights into the demographic history, inbreeding, and mutation load of two 'living fossil' tree species of Dipteronia.</title>
        <authorList>
            <person name="Feng Y."/>
            <person name="Comes H.P."/>
            <person name="Chen J."/>
            <person name="Zhu S."/>
            <person name="Lu R."/>
            <person name="Zhang X."/>
            <person name="Li P."/>
            <person name="Qiu J."/>
            <person name="Olsen K.M."/>
            <person name="Qiu Y."/>
        </authorList>
    </citation>
    <scope>NUCLEOTIDE SEQUENCE</scope>
    <source>
        <strain evidence="14">KIB01</strain>
    </source>
</reference>
<feature type="non-terminal residue" evidence="14">
    <location>
        <position position="160"/>
    </location>
</feature>
<sequence>AIQVTGINYFMPFRRRDMRVSLNDEVGQNVPPSSFNTEQLDQNFARKGMSGDEMVTLFEAHSIRVAHCSSFSNRLYSFNATHPQDPFMNPIYVSFLKLRCLPPNTWDTRDPTVTKCHSRLGRRIVWTTEASSMTLRKDSWTCWKTSREIHGEAFMEVIAA</sequence>
<dbReference type="InterPro" id="IPR000823">
    <property type="entry name" value="Peroxidase_pln"/>
</dbReference>
<keyword evidence="15" id="KW-1185">Reference proteome</keyword>
<dbReference type="PROSITE" id="PS50873">
    <property type="entry name" value="PEROXIDASE_4"/>
    <property type="match status" value="1"/>
</dbReference>
<dbReference type="EMBL" id="JANJYI010000005">
    <property type="protein sequence ID" value="KAK2649764.1"/>
    <property type="molecule type" value="Genomic_DNA"/>
</dbReference>
<keyword evidence="11" id="KW-1015">Disulfide bond</keyword>
<evidence type="ECO:0000313" key="14">
    <source>
        <dbReference type="EMBL" id="KAK2649764.1"/>
    </source>
</evidence>
<comment type="similarity">
    <text evidence="12">Belongs to the peroxidase family.</text>
</comment>
<dbReference type="GO" id="GO:0020037">
    <property type="term" value="F:heme binding"/>
    <property type="evidence" value="ECO:0007669"/>
    <property type="project" value="InterPro"/>
</dbReference>
<evidence type="ECO:0000256" key="9">
    <source>
        <dbReference type="PIRSR" id="PIRSR600823-2"/>
    </source>
</evidence>
<keyword evidence="4" id="KW-0575">Peroxidase</keyword>
<dbReference type="GO" id="GO:0046872">
    <property type="term" value="F:metal ion binding"/>
    <property type="evidence" value="ECO:0007669"/>
    <property type="project" value="UniProtKB-KW"/>
</dbReference>
<organism evidence="14 15">
    <name type="scientific">Dipteronia dyeriana</name>
    <dbReference type="NCBI Taxonomy" id="168575"/>
    <lineage>
        <taxon>Eukaryota</taxon>
        <taxon>Viridiplantae</taxon>
        <taxon>Streptophyta</taxon>
        <taxon>Embryophyta</taxon>
        <taxon>Tracheophyta</taxon>
        <taxon>Spermatophyta</taxon>
        <taxon>Magnoliopsida</taxon>
        <taxon>eudicotyledons</taxon>
        <taxon>Gunneridae</taxon>
        <taxon>Pentapetalae</taxon>
        <taxon>rosids</taxon>
        <taxon>malvids</taxon>
        <taxon>Sapindales</taxon>
        <taxon>Sapindaceae</taxon>
        <taxon>Hippocastanoideae</taxon>
        <taxon>Acereae</taxon>
        <taxon>Dipteronia</taxon>
    </lineage>
</organism>
<evidence type="ECO:0000313" key="15">
    <source>
        <dbReference type="Proteomes" id="UP001280121"/>
    </source>
</evidence>
<comment type="cofactor">
    <cofactor evidence="2">
        <name>Ca(2+)</name>
        <dbReference type="ChEBI" id="CHEBI:29108"/>
    </cofactor>
</comment>
<keyword evidence="8 10" id="KW-0408">Iron</keyword>
<dbReference type="SUPFAM" id="SSF48113">
    <property type="entry name" value="Heme-dependent peroxidases"/>
    <property type="match status" value="1"/>
</dbReference>
<feature type="binding site" description="axial binding residue" evidence="10">
    <location>
        <position position="61"/>
    </location>
    <ligand>
        <name>heme b</name>
        <dbReference type="ChEBI" id="CHEBI:60344"/>
    </ligand>
    <ligandPart>
        <name>Fe</name>
        <dbReference type="ChEBI" id="CHEBI:18248"/>
    </ligandPart>
</feature>
<evidence type="ECO:0000256" key="4">
    <source>
        <dbReference type="ARBA" id="ARBA00022559"/>
    </source>
</evidence>
<dbReference type="Gene3D" id="1.10.520.10">
    <property type="match status" value="1"/>
</dbReference>
<dbReference type="Proteomes" id="UP001280121">
    <property type="component" value="Unassembled WGS sequence"/>
</dbReference>
<protein>
    <recommendedName>
        <fullName evidence="3">peroxidase</fullName>
        <ecNumber evidence="3">1.11.1.7</ecNumber>
    </recommendedName>
</protein>
<evidence type="ECO:0000256" key="12">
    <source>
        <dbReference type="RuleBase" id="RU004241"/>
    </source>
</evidence>
<evidence type="ECO:0000256" key="7">
    <source>
        <dbReference type="ARBA" id="ARBA00023002"/>
    </source>
</evidence>
<feature type="domain" description="Plant heme peroxidase family profile" evidence="13">
    <location>
        <begin position="1"/>
        <end position="108"/>
    </location>
</feature>
<comment type="catalytic activity">
    <reaction evidence="1">
        <text>2 a phenolic donor + H2O2 = 2 a phenolic radical donor + 2 H2O</text>
        <dbReference type="Rhea" id="RHEA:56136"/>
        <dbReference type="ChEBI" id="CHEBI:15377"/>
        <dbReference type="ChEBI" id="CHEBI:16240"/>
        <dbReference type="ChEBI" id="CHEBI:139520"/>
        <dbReference type="ChEBI" id="CHEBI:139521"/>
        <dbReference type="EC" id="1.11.1.7"/>
    </reaction>
</comment>
<dbReference type="Pfam" id="PF00141">
    <property type="entry name" value="peroxidase"/>
    <property type="match status" value="1"/>
</dbReference>
<dbReference type="Gene3D" id="1.10.420.10">
    <property type="entry name" value="Peroxidase, domain 2"/>
    <property type="match status" value="1"/>
</dbReference>
<evidence type="ECO:0000256" key="5">
    <source>
        <dbReference type="ARBA" id="ARBA00022617"/>
    </source>
</evidence>
<evidence type="ECO:0000256" key="10">
    <source>
        <dbReference type="PIRSR" id="PIRSR600823-3"/>
    </source>
</evidence>
<keyword evidence="5" id="KW-0349">Heme</keyword>
<evidence type="ECO:0000256" key="8">
    <source>
        <dbReference type="ARBA" id="ARBA00023004"/>
    </source>
</evidence>
<dbReference type="InterPro" id="IPR010255">
    <property type="entry name" value="Haem_peroxidase_sf"/>
</dbReference>
<proteinExistence type="inferred from homology"/>
<evidence type="ECO:0000256" key="6">
    <source>
        <dbReference type="ARBA" id="ARBA00022723"/>
    </source>
</evidence>
<keyword evidence="6 10" id="KW-0479">Metal-binding</keyword>
<comment type="caution">
    <text evidence="14">The sequence shown here is derived from an EMBL/GenBank/DDBJ whole genome shotgun (WGS) entry which is preliminary data.</text>
</comment>
<dbReference type="AlphaFoldDB" id="A0AAD9U8U4"/>
<accession>A0AAD9U8U4</accession>
<dbReference type="GO" id="GO:0006979">
    <property type="term" value="P:response to oxidative stress"/>
    <property type="evidence" value="ECO:0007669"/>
    <property type="project" value="InterPro"/>
</dbReference>
<feature type="disulfide bond" evidence="11">
    <location>
        <begin position="68"/>
        <end position="100"/>
    </location>
</feature>
<dbReference type="GO" id="GO:0140825">
    <property type="term" value="F:lactoperoxidase activity"/>
    <property type="evidence" value="ECO:0007669"/>
    <property type="project" value="UniProtKB-EC"/>
</dbReference>
<gene>
    <name evidence="14" type="ORF">Ddye_017253</name>
</gene>
<name>A0AAD9U8U4_9ROSI</name>
<evidence type="ECO:0000259" key="13">
    <source>
        <dbReference type="PROSITE" id="PS50873"/>
    </source>
</evidence>
<evidence type="ECO:0000256" key="2">
    <source>
        <dbReference type="ARBA" id="ARBA00001913"/>
    </source>
</evidence>
<evidence type="ECO:0000256" key="1">
    <source>
        <dbReference type="ARBA" id="ARBA00000189"/>
    </source>
</evidence>
<feature type="binding site" evidence="9">
    <location>
        <position position="31"/>
    </location>
    <ligand>
        <name>substrate</name>
    </ligand>
</feature>
<comment type="cofactor">
    <cofactor evidence="10">
        <name>heme b</name>
        <dbReference type="ChEBI" id="CHEBI:60344"/>
    </cofactor>
    <text evidence="10">Binds 1 heme b (iron(II)-protoporphyrin IX) group per subunit.</text>
</comment>
<evidence type="ECO:0000256" key="3">
    <source>
        <dbReference type="ARBA" id="ARBA00012313"/>
    </source>
</evidence>
<dbReference type="InterPro" id="IPR002016">
    <property type="entry name" value="Haem_peroxidase"/>
</dbReference>